<dbReference type="Proteomes" id="UP000785200">
    <property type="component" value="Unassembled WGS sequence"/>
</dbReference>
<organism evidence="2 3">
    <name type="scientific">Hyphodiscus hymeniophilus</name>
    <dbReference type="NCBI Taxonomy" id="353542"/>
    <lineage>
        <taxon>Eukaryota</taxon>
        <taxon>Fungi</taxon>
        <taxon>Dikarya</taxon>
        <taxon>Ascomycota</taxon>
        <taxon>Pezizomycotina</taxon>
        <taxon>Leotiomycetes</taxon>
        <taxon>Helotiales</taxon>
        <taxon>Hyphodiscaceae</taxon>
        <taxon>Hyphodiscus</taxon>
    </lineage>
</organism>
<comment type="caution">
    <text evidence="2">The sequence shown here is derived from an EMBL/GenBank/DDBJ whole genome shotgun (WGS) entry which is preliminary data.</text>
</comment>
<reference evidence="2" key="1">
    <citation type="submission" date="2019-07" db="EMBL/GenBank/DDBJ databases">
        <title>Hyphodiscus hymeniophilus genome sequencing and assembly.</title>
        <authorList>
            <person name="Kramer G."/>
            <person name="Nodwell J."/>
        </authorList>
    </citation>
    <scope>NUCLEOTIDE SEQUENCE</scope>
    <source>
        <strain evidence="2">ATCC 34498</strain>
    </source>
</reference>
<feature type="region of interest" description="Disordered" evidence="1">
    <location>
        <begin position="196"/>
        <end position="216"/>
    </location>
</feature>
<evidence type="ECO:0000313" key="3">
    <source>
        <dbReference type="Proteomes" id="UP000785200"/>
    </source>
</evidence>
<sequence length="484" mass="54550">MFSPPRRERAREGGEGAEDSHLPQGDCRYILLHPDFKGLRCACVGFALNRAIPGSTCDCGHQACYHVPEKEAGSVQRHELETLKEKINLLETELDRERHGGRVVERLGQLEELIDNRKTDNDTEIKNLYRGIGGLWQNVGALNKRTPYYDDHIEGLVDDVQRIRNRLIEIDDASMRVEDRVEALENASPKCTLSFSSRRRKASTPPSVQNDPLTDDAIKWEEPLSDSRIPLRTMITEEPPHIQSFRERVASVGSGSQAWTVHISFLPTLSQPFPFEKDTAAYKRCLSRGLHRVIAVPDSDSYSFITAIEENFAEILRGRPWQPLAAKICDAKNLRGLPMLRQLDEKLIGSDYDYEFLQKQCAVTDEVGKILDIYIAMSEDSITWDDLNTVTPFLDGLEASWIYDSYLDGPYMDSDNNGHDGISGVEKRPAAGDWSPTTTRTKRNQSEISRTSSFGSIDGEAKRPKMRRPTNASVEVVGRRAEAV</sequence>
<proteinExistence type="predicted"/>
<evidence type="ECO:0000313" key="2">
    <source>
        <dbReference type="EMBL" id="KAG0646695.1"/>
    </source>
</evidence>
<accession>A0A9P7AUQ1</accession>
<name>A0A9P7AUQ1_9HELO</name>
<feature type="compositionally biased region" description="Polar residues" evidence="1">
    <location>
        <begin position="446"/>
        <end position="455"/>
    </location>
</feature>
<feature type="region of interest" description="Disordered" evidence="1">
    <location>
        <begin position="417"/>
        <end position="484"/>
    </location>
</feature>
<evidence type="ECO:0000256" key="1">
    <source>
        <dbReference type="SAM" id="MobiDB-lite"/>
    </source>
</evidence>
<gene>
    <name evidence="2" type="ORF">D0Z07_6213</name>
</gene>
<feature type="region of interest" description="Disordered" evidence="1">
    <location>
        <begin position="1"/>
        <end position="20"/>
    </location>
</feature>
<dbReference type="AlphaFoldDB" id="A0A9P7AUQ1"/>
<dbReference type="OrthoDB" id="4187949at2759"/>
<keyword evidence="3" id="KW-1185">Reference proteome</keyword>
<dbReference type="EMBL" id="VNKQ01000014">
    <property type="protein sequence ID" value="KAG0646695.1"/>
    <property type="molecule type" value="Genomic_DNA"/>
</dbReference>
<protein>
    <submittedName>
        <fullName evidence="2">Uncharacterized protein</fullName>
    </submittedName>
</protein>